<evidence type="ECO:0000313" key="2">
    <source>
        <dbReference type="Proteomes" id="UP000664132"/>
    </source>
</evidence>
<organism evidence="1 2">
    <name type="scientific">Cadophora malorum</name>
    <dbReference type="NCBI Taxonomy" id="108018"/>
    <lineage>
        <taxon>Eukaryota</taxon>
        <taxon>Fungi</taxon>
        <taxon>Dikarya</taxon>
        <taxon>Ascomycota</taxon>
        <taxon>Pezizomycotina</taxon>
        <taxon>Leotiomycetes</taxon>
        <taxon>Helotiales</taxon>
        <taxon>Ploettnerulaceae</taxon>
        <taxon>Cadophora</taxon>
    </lineage>
</organism>
<dbReference type="OrthoDB" id="4738706at2759"/>
<reference evidence="1" key="1">
    <citation type="submission" date="2021-02" db="EMBL/GenBank/DDBJ databases">
        <title>Genome sequence Cadophora malorum strain M34.</title>
        <authorList>
            <person name="Stefanovic E."/>
            <person name="Vu D."/>
            <person name="Scully C."/>
            <person name="Dijksterhuis J."/>
            <person name="Roader J."/>
            <person name="Houbraken J."/>
        </authorList>
    </citation>
    <scope>NUCLEOTIDE SEQUENCE</scope>
    <source>
        <strain evidence="1">M34</strain>
    </source>
</reference>
<gene>
    <name evidence="1" type="ORF">IFR04_016304</name>
</gene>
<dbReference type="EMBL" id="JAFJYH010000668">
    <property type="protein sequence ID" value="KAG4410559.1"/>
    <property type="molecule type" value="Genomic_DNA"/>
</dbReference>
<evidence type="ECO:0000313" key="1">
    <source>
        <dbReference type="EMBL" id="KAG4410559.1"/>
    </source>
</evidence>
<keyword evidence="2" id="KW-1185">Reference proteome</keyword>
<dbReference type="Proteomes" id="UP000664132">
    <property type="component" value="Unassembled WGS sequence"/>
</dbReference>
<sequence length="176" mass="19574">MLQLSLYRSSSLKPSLSRQGYRDEFLPVTLALNKKRHIHFQDNVEQLTVTDIGDHDDNDKEHLPTIEDLVRCNVPTRNSFTATSKAATILPSTMLRYQQDVLGVVEDIVQEGNGWLYLANSPDILPSLEIATDIVSSCVEEGRDKGDAVVVPGLFSRVADALKTAKDIAFFLWNTG</sequence>
<accession>A0A8H7SZ31</accession>
<protein>
    <submittedName>
        <fullName evidence="1">Uncharacterized protein</fullName>
    </submittedName>
</protein>
<dbReference type="AlphaFoldDB" id="A0A8H7SZ31"/>
<proteinExistence type="predicted"/>
<name>A0A8H7SZ31_9HELO</name>
<comment type="caution">
    <text evidence="1">The sequence shown here is derived from an EMBL/GenBank/DDBJ whole genome shotgun (WGS) entry which is preliminary data.</text>
</comment>